<dbReference type="InterPro" id="IPR001173">
    <property type="entry name" value="Glyco_trans_2-like"/>
</dbReference>
<dbReference type="EMBL" id="LT629732">
    <property type="protein sequence ID" value="SDS89684.1"/>
    <property type="molecule type" value="Genomic_DNA"/>
</dbReference>
<sequence>MWQATAVGRIGSRHSGRYPFIMGVKVSVVVPVFNGGEWLEECAESVLAQTMPPGDYEVVFVDDGSTDATPRVLDALAEREQVVRAVHLPRSGGPGGPRNAGVEQAEGEYVYFLDHDDRLAPRALERMYAMATRCDSDIVVGKVVGHGGRGVPKSMFAASRDRADILADHLLGFLTPHKLFRRSFLRRHGLRFEEGPAWLEDHRFVVEAYFLAGTISVLADEVCCHWMKRDGRAHYSARRFDPEAYYRALRQILDIVDAHAEQGAERDQMYAYWYHSKMLRLLTWPVLLGRPVPYSRYRWYREIRRLALERFPTSVDDWLPLSIRVRSWLLRRNAYGDIARLAAAERGLSVAADLEQVSCDGAALVVRVRGRLAYADGRPVTFRRVGDRLLWNPPCELRTALPDEAFDASGQIGDSRLELMVQNRHDKGVYSVPTRSELAFDTDVGAVQNVQQVRLVGTARLDPATGKLGRPLDAGTWDCLVRAESCGWGPQRRLGGSAEYPAGKPPVDSTLTFDGEDGTFAAKPYWTGLGNLSVQVTRRQTSRPEP</sequence>
<reference evidence="3 4" key="1">
    <citation type="submission" date="2016-10" db="EMBL/GenBank/DDBJ databases">
        <authorList>
            <person name="de Groot N.N."/>
        </authorList>
    </citation>
    <scope>NUCLEOTIDE SEQUENCE [LARGE SCALE GENOMIC DNA]</scope>
    <source>
        <strain evidence="3 4">DSM 22024</strain>
    </source>
</reference>
<dbReference type="Pfam" id="PF22181">
    <property type="entry name" value="TarS_linker"/>
    <property type="match status" value="1"/>
</dbReference>
<dbReference type="GO" id="GO:0016758">
    <property type="term" value="F:hexosyltransferase activity"/>
    <property type="evidence" value="ECO:0007669"/>
    <property type="project" value="UniProtKB-ARBA"/>
</dbReference>
<accession>A0A1H1VXS5</accession>
<protein>
    <submittedName>
        <fullName evidence="3">Glycosyltransferase involved in cell wall bisynthesis</fullName>
    </submittedName>
</protein>
<evidence type="ECO:0000259" key="2">
    <source>
        <dbReference type="Pfam" id="PF22181"/>
    </source>
</evidence>
<name>A0A1H1VXS5_9ACTN</name>
<organism evidence="3 4">
    <name type="scientific">Actinopolymorpha singaporensis</name>
    <dbReference type="NCBI Taxonomy" id="117157"/>
    <lineage>
        <taxon>Bacteria</taxon>
        <taxon>Bacillati</taxon>
        <taxon>Actinomycetota</taxon>
        <taxon>Actinomycetes</taxon>
        <taxon>Propionibacteriales</taxon>
        <taxon>Actinopolymorphaceae</taxon>
        <taxon>Actinopolymorpha</taxon>
    </lineage>
</organism>
<feature type="domain" description="Glycosyltransferase 2-like" evidence="1">
    <location>
        <begin position="27"/>
        <end position="186"/>
    </location>
</feature>
<keyword evidence="4" id="KW-1185">Reference proteome</keyword>
<dbReference type="PANTHER" id="PTHR22916:SF3">
    <property type="entry name" value="UDP-GLCNAC:BETAGAL BETA-1,3-N-ACETYLGLUCOSAMINYLTRANSFERASE-LIKE PROTEIN 1"/>
    <property type="match status" value="1"/>
</dbReference>
<dbReference type="PANTHER" id="PTHR22916">
    <property type="entry name" value="GLYCOSYLTRANSFERASE"/>
    <property type="match status" value="1"/>
</dbReference>
<evidence type="ECO:0000259" key="1">
    <source>
        <dbReference type="Pfam" id="PF00535"/>
    </source>
</evidence>
<dbReference type="SUPFAM" id="SSF53448">
    <property type="entry name" value="Nucleotide-diphospho-sugar transferases"/>
    <property type="match status" value="1"/>
</dbReference>
<evidence type="ECO:0000313" key="3">
    <source>
        <dbReference type="EMBL" id="SDS89684.1"/>
    </source>
</evidence>
<evidence type="ECO:0000313" key="4">
    <source>
        <dbReference type="Proteomes" id="UP000198983"/>
    </source>
</evidence>
<gene>
    <name evidence="3" type="ORF">SAMN04489717_4261</name>
</gene>
<dbReference type="Pfam" id="PF00535">
    <property type="entry name" value="Glycos_transf_2"/>
    <property type="match status" value="1"/>
</dbReference>
<dbReference type="AlphaFoldDB" id="A0A1H1VXS5"/>
<dbReference type="Gene3D" id="3.90.550.10">
    <property type="entry name" value="Spore Coat Polysaccharide Biosynthesis Protein SpsA, Chain A"/>
    <property type="match status" value="1"/>
</dbReference>
<keyword evidence="3" id="KW-0808">Transferase</keyword>
<dbReference type="STRING" id="117157.SAMN04489717_4261"/>
<dbReference type="InterPro" id="IPR054028">
    <property type="entry name" value="TarS/TarP_linker"/>
</dbReference>
<dbReference type="Proteomes" id="UP000198983">
    <property type="component" value="Chromosome I"/>
</dbReference>
<dbReference type="InterPro" id="IPR029044">
    <property type="entry name" value="Nucleotide-diphossugar_trans"/>
</dbReference>
<dbReference type="CDD" id="cd00761">
    <property type="entry name" value="Glyco_tranf_GTA_type"/>
    <property type="match status" value="1"/>
</dbReference>
<feature type="domain" description="TarS/TarP linker" evidence="2">
    <location>
        <begin position="242"/>
        <end position="342"/>
    </location>
</feature>
<proteinExistence type="predicted"/>